<feature type="zinc finger region" description="C3H1-type" evidence="9">
    <location>
        <begin position="1"/>
        <end position="26"/>
    </location>
</feature>
<proteinExistence type="predicted"/>
<dbReference type="GO" id="GO:0031965">
    <property type="term" value="C:nuclear membrane"/>
    <property type="evidence" value="ECO:0007669"/>
    <property type="project" value="UniProtKB-SubCell"/>
</dbReference>
<dbReference type="PANTHER" id="PTHR46527:SF1">
    <property type="entry name" value="NUCLEOPORIN NUP42"/>
    <property type="match status" value="1"/>
</dbReference>
<dbReference type="OrthoDB" id="20729at2759"/>
<comment type="function">
    <text evidence="6">Required for the export of mRNAs containing poly(A) tails from the nucleus into the cytoplasm.</text>
</comment>
<feature type="domain" description="C3H1-type" evidence="11">
    <location>
        <begin position="1"/>
        <end position="26"/>
    </location>
</feature>
<protein>
    <recommendedName>
        <fullName evidence="7">Nucleoporin NUP42</fullName>
    </recommendedName>
    <alternativeName>
        <fullName evidence="8">Nucleoporin-like protein 2</fullName>
    </alternativeName>
</protein>
<keyword evidence="2 9" id="KW-0479">Metal-binding</keyword>
<dbReference type="InterPro" id="IPR036855">
    <property type="entry name" value="Znf_CCCH_sf"/>
</dbReference>
<dbReference type="InterPro" id="IPR041367">
    <property type="entry name" value="Znf-CCCH_4"/>
</dbReference>
<evidence type="ECO:0000256" key="1">
    <source>
        <dbReference type="ARBA" id="ARBA00004335"/>
    </source>
</evidence>
<dbReference type="PROSITE" id="PS50103">
    <property type="entry name" value="ZF_C3H1"/>
    <property type="match status" value="1"/>
</dbReference>
<organism evidence="12 13">
    <name type="scientific">Hypsibius exemplaris</name>
    <name type="common">Freshwater tardigrade</name>
    <dbReference type="NCBI Taxonomy" id="2072580"/>
    <lineage>
        <taxon>Eukaryota</taxon>
        <taxon>Metazoa</taxon>
        <taxon>Ecdysozoa</taxon>
        <taxon>Tardigrada</taxon>
        <taxon>Eutardigrada</taxon>
        <taxon>Parachela</taxon>
        <taxon>Hypsibioidea</taxon>
        <taxon>Hypsibiidae</taxon>
        <taxon>Hypsibius</taxon>
    </lineage>
</organism>
<reference evidence="13" key="1">
    <citation type="submission" date="2017-01" db="EMBL/GenBank/DDBJ databases">
        <title>Comparative genomics of anhydrobiosis in the tardigrade Hypsibius dujardini.</title>
        <authorList>
            <person name="Yoshida Y."/>
            <person name="Koutsovoulos G."/>
            <person name="Laetsch D."/>
            <person name="Stevens L."/>
            <person name="Kumar S."/>
            <person name="Horikawa D."/>
            <person name="Ishino K."/>
            <person name="Komine S."/>
            <person name="Tomita M."/>
            <person name="Blaxter M."/>
            <person name="Arakawa K."/>
        </authorList>
    </citation>
    <scope>NUCLEOTIDE SEQUENCE [LARGE SCALE GENOMIC DNA]</scope>
    <source>
        <strain evidence="13">Z151</strain>
    </source>
</reference>
<evidence type="ECO:0000256" key="3">
    <source>
        <dbReference type="ARBA" id="ARBA00022771"/>
    </source>
</evidence>
<dbReference type="InterPro" id="IPR000571">
    <property type="entry name" value="Znf_CCCH"/>
</dbReference>
<feature type="region of interest" description="Disordered" evidence="10">
    <location>
        <begin position="286"/>
        <end position="305"/>
    </location>
</feature>
<dbReference type="InterPro" id="IPR051767">
    <property type="entry name" value="Nucleoporin_NUP42"/>
</dbReference>
<dbReference type="GO" id="GO:0008270">
    <property type="term" value="F:zinc ion binding"/>
    <property type="evidence" value="ECO:0007669"/>
    <property type="project" value="UniProtKB-KW"/>
</dbReference>
<keyword evidence="3 9" id="KW-0863">Zinc-finger</keyword>
<evidence type="ECO:0000256" key="6">
    <source>
        <dbReference type="ARBA" id="ARBA00037262"/>
    </source>
</evidence>
<feature type="region of interest" description="Disordered" evidence="10">
    <location>
        <begin position="253"/>
        <end position="275"/>
    </location>
</feature>
<evidence type="ECO:0000256" key="5">
    <source>
        <dbReference type="ARBA" id="ARBA00023242"/>
    </source>
</evidence>
<sequence>MVVCRYFLQPNGCRYGDQCRFDHVNDGYGEDPVYNSRGGGYQPRGNFQNTPRYPQHQPFRGARGGYEQHGPRGGAAAFGNISYRNPSPANYESPQQRFVTTSAPPPTTEAELLDDISFDIKTMWAQGTNSVFQKGKVWPFSSYSYISPDGEIRTDPLFGLVDYSMEELRVAAYTAKSADQNAIQAHIKEVETQGNKVRLMCTEVCNAADLPHSEGAKKIIAEVRAKAAQHEAAFRQTPTNQLPAFTGFQSPVYSSPLSQSSPQQQGFSSSPSPASGFAVQQVFASPQQNGTQQQPNAAAPSSRAGVYSDTNMLSAEDFLQFASPEFTQGKVPYRPPPRNLC</sequence>
<evidence type="ECO:0000256" key="10">
    <source>
        <dbReference type="SAM" id="MobiDB-lite"/>
    </source>
</evidence>
<gene>
    <name evidence="12" type="ORF">BV898_13277</name>
</gene>
<keyword evidence="4 9" id="KW-0862">Zinc</keyword>
<evidence type="ECO:0000256" key="4">
    <source>
        <dbReference type="ARBA" id="ARBA00022833"/>
    </source>
</evidence>
<dbReference type="Pfam" id="PF18044">
    <property type="entry name" value="zf-CCCH_4"/>
    <property type="match status" value="1"/>
</dbReference>
<evidence type="ECO:0000256" key="7">
    <source>
        <dbReference type="ARBA" id="ARBA00039886"/>
    </source>
</evidence>
<evidence type="ECO:0000256" key="8">
    <source>
        <dbReference type="ARBA" id="ARBA00042384"/>
    </source>
</evidence>
<keyword evidence="5" id="KW-0539">Nucleus</keyword>
<dbReference type="EMBL" id="MTYJ01000144">
    <property type="protein sequence ID" value="OQV12477.1"/>
    <property type="molecule type" value="Genomic_DNA"/>
</dbReference>
<evidence type="ECO:0000313" key="13">
    <source>
        <dbReference type="Proteomes" id="UP000192578"/>
    </source>
</evidence>
<evidence type="ECO:0000256" key="2">
    <source>
        <dbReference type="ARBA" id="ARBA00022723"/>
    </source>
</evidence>
<feature type="compositionally biased region" description="Polar residues" evidence="10">
    <location>
        <begin position="286"/>
        <end position="296"/>
    </location>
</feature>
<dbReference type="PANTHER" id="PTHR46527">
    <property type="entry name" value="NUCLEOPORIN-LIKE PROTEIN 2"/>
    <property type="match status" value="1"/>
</dbReference>
<name>A0A1W0WBD4_HYPEX</name>
<dbReference type="Proteomes" id="UP000192578">
    <property type="component" value="Unassembled WGS sequence"/>
</dbReference>
<comment type="caution">
    <text evidence="12">The sequence shown here is derived from an EMBL/GenBank/DDBJ whole genome shotgun (WGS) entry which is preliminary data.</text>
</comment>
<comment type="subcellular location">
    <subcellularLocation>
        <location evidence="1">Nucleus membrane</location>
        <topology evidence="1">Peripheral membrane protein</topology>
        <orientation evidence="1">Cytoplasmic side</orientation>
    </subcellularLocation>
</comment>
<evidence type="ECO:0000259" key="11">
    <source>
        <dbReference type="PROSITE" id="PS50103"/>
    </source>
</evidence>
<accession>A0A1W0WBD4</accession>
<evidence type="ECO:0000256" key="9">
    <source>
        <dbReference type="PROSITE-ProRule" id="PRU00723"/>
    </source>
</evidence>
<dbReference type="SUPFAM" id="SSF90229">
    <property type="entry name" value="CCCH zinc finger"/>
    <property type="match status" value="1"/>
</dbReference>
<dbReference type="AlphaFoldDB" id="A0A1W0WBD4"/>
<evidence type="ECO:0000313" key="12">
    <source>
        <dbReference type="EMBL" id="OQV12477.1"/>
    </source>
</evidence>
<keyword evidence="13" id="KW-1185">Reference proteome</keyword>
<dbReference type="Gene3D" id="4.10.1000.10">
    <property type="entry name" value="Zinc finger, CCCH-type"/>
    <property type="match status" value="1"/>
</dbReference>